<accession>A0A1F6FIQ9</accession>
<feature type="signal peptide" evidence="2">
    <location>
        <begin position="1"/>
        <end position="21"/>
    </location>
</feature>
<dbReference type="InterPro" id="IPR007039">
    <property type="entry name" value="TrbC/VirB2"/>
</dbReference>
<feature type="transmembrane region" description="Helical" evidence="1">
    <location>
        <begin position="50"/>
        <end position="74"/>
    </location>
</feature>
<keyword evidence="1" id="KW-0812">Transmembrane</keyword>
<sequence>MRFLPFLLALFIVFLPTFVGAAESTGLVPCDGTDCDTGDVIQLANNLIDFLIKMLSVIAVIALVYVGFQLVVSAGDTSKWSEAKEMFTNIVIGIIIILSAFLVVDLLLKGLTDKGLDETTGGITNTGNTTN</sequence>
<evidence type="ECO:0000256" key="1">
    <source>
        <dbReference type="SAM" id="Phobius"/>
    </source>
</evidence>
<evidence type="ECO:0000313" key="4">
    <source>
        <dbReference type="Proteomes" id="UP000177395"/>
    </source>
</evidence>
<evidence type="ECO:0000256" key="2">
    <source>
        <dbReference type="SAM" id="SignalP"/>
    </source>
</evidence>
<gene>
    <name evidence="3" type="ORF">A2392_02925</name>
</gene>
<comment type="caution">
    <text evidence="3">The sequence shown here is derived from an EMBL/GenBank/DDBJ whole genome shotgun (WGS) entry which is preliminary data.</text>
</comment>
<keyword evidence="2" id="KW-0732">Signal</keyword>
<dbReference type="EMBL" id="MFMS01000005">
    <property type="protein sequence ID" value="OGG85721.1"/>
    <property type="molecule type" value="Genomic_DNA"/>
</dbReference>
<proteinExistence type="predicted"/>
<name>A0A1F6FIQ9_9BACT</name>
<organism evidence="3 4">
    <name type="scientific">Candidatus Kaiserbacteria bacterium RIFOXYB1_FULL_46_14</name>
    <dbReference type="NCBI Taxonomy" id="1798531"/>
    <lineage>
        <taxon>Bacteria</taxon>
        <taxon>Candidatus Kaiseribacteriota</taxon>
    </lineage>
</organism>
<feature type="chain" id="PRO_5009524385" description="TrbC/VIRB2 family protein" evidence="2">
    <location>
        <begin position="22"/>
        <end position="131"/>
    </location>
</feature>
<dbReference type="Pfam" id="PF04956">
    <property type="entry name" value="TrbC"/>
    <property type="match status" value="1"/>
</dbReference>
<feature type="transmembrane region" description="Helical" evidence="1">
    <location>
        <begin position="86"/>
        <end position="108"/>
    </location>
</feature>
<dbReference type="Proteomes" id="UP000177395">
    <property type="component" value="Unassembled WGS sequence"/>
</dbReference>
<dbReference type="AlphaFoldDB" id="A0A1F6FIQ9"/>
<protein>
    <recommendedName>
        <fullName evidence="5">TrbC/VIRB2 family protein</fullName>
    </recommendedName>
</protein>
<reference evidence="3 4" key="1">
    <citation type="journal article" date="2016" name="Nat. Commun.">
        <title>Thousands of microbial genomes shed light on interconnected biogeochemical processes in an aquifer system.</title>
        <authorList>
            <person name="Anantharaman K."/>
            <person name="Brown C.T."/>
            <person name="Hug L.A."/>
            <person name="Sharon I."/>
            <person name="Castelle C.J."/>
            <person name="Probst A.J."/>
            <person name="Thomas B.C."/>
            <person name="Singh A."/>
            <person name="Wilkins M.J."/>
            <person name="Karaoz U."/>
            <person name="Brodie E.L."/>
            <person name="Williams K.H."/>
            <person name="Hubbard S.S."/>
            <person name="Banfield J.F."/>
        </authorList>
    </citation>
    <scope>NUCLEOTIDE SEQUENCE [LARGE SCALE GENOMIC DNA]</scope>
</reference>
<keyword evidence="1" id="KW-0472">Membrane</keyword>
<evidence type="ECO:0008006" key="5">
    <source>
        <dbReference type="Google" id="ProtNLM"/>
    </source>
</evidence>
<keyword evidence="1" id="KW-1133">Transmembrane helix</keyword>
<dbReference type="STRING" id="1798531.A2392_02925"/>
<evidence type="ECO:0000313" key="3">
    <source>
        <dbReference type="EMBL" id="OGG85721.1"/>
    </source>
</evidence>